<keyword evidence="1" id="KW-0812">Transmembrane</keyword>
<feature type="transmembrane region" description="Helical" evidence="1">
    <location>
        <begin position="64"/>
        <end position="83"/>
    </location>
</feature>
<name>A0A3L6DRX3_MAIZE</name>
<reference evidence="2" key="1">
    <citation type="journal article" date="2018" name="Nat. Genet.">
        <title>Extensive intraspecific gene order and gene structural variations between Mo17 and other maize genomes.</title>
        <authorList>
            <person name="Sun S."/>
            <person name="Zhou Y."/>
            <person name="Chen J."/>
            <person name="Shi J."/>
            <person name="Zhao H."/>
            <person name="Zhao H."/>
            <person name="Song W."/>
            <person name="Zhang M."/>
            <person name="Cui Y."/>
            <person name="Dong X."/>
            <person name="Liu H."/>
            <person name="Ma X."/>
            <person name="Jiao Y."/>
            <person name="Wang B."/>
            <person name="Wei X."/>
            <person name="Stein J.C."/>
            <person name="Glaubitz J.C."/>
            <person name="Lu F."/>
            <person name="Yu G."/>
            <person name="Liang C."/>
            <person name="Fengler K."/>
            <person name="Li B."/>
            <person name="Rafalski A."/>
            <person name="Schnable P.S."/>
            <person name="Ware D.H."/>
            <person name="Buckler E.S."/>
            <person name="Lai J."/>
        </authorList>
    </citation>
    <scope>NUCLEOTIDE SEQUENCE [LARGE SCALE GENOMIC DNA]</scope>
    <source>
        <tissue evidence="2">Seedling</tissue>
    </source>
</reference>
<sequence>MAAVVNARAATARCSAAGGPPRGAASLFPPSIRMRKRTTAAAGGRGRLVAVSAVGDVAAEGNTYLIAGAVAVALVGTAFPILFSRKDTCPECDGAGFIRKAGATLRANAARKDEAQIVCPNCNGLGKLGQIDK</sequence>
<accession>A0A3L6DRX3</accession>
<comment type="caution">
    <text evidence="2">The sequence shown here is derived from an EMBL/GenBank/DDBJ whole genome shotgun (WGS) entry which is preliminary data.</text>
</comment>
<organism evidence="2">
    <name type="scientific">Zea mays</name>
    <name type="common">Maize</name>
    <dbReference type="NCBI Taxonomy" id="4577"/>
    <lineage>
        <taxon>Eukaryota</taxon>
        <taxon>Viridiplantae</taxon>
        <taxon>Streptophyta</taxon>
        <taxon>Embryophyta</taxon>
        <taxon>Tracheophyta</taxon>
        <taxon>Spermatophyta</taxon>
        <taxon>Magnoliopsida</taxon>
        <taxon>Liliopsida</taxon>
        <taxon>Poales</taxon>
        <taxon>Poaceae</taxon>
        <taxon>PACMAD clade</taxon>
        <taxon>Panicoideae</taxon>
        <taxon>Andropogonodae</taxon>
        <taxon>Andropogoneae</taxon>
        <taxon>Tripsacinae</taxon>
        <taxon>Zea</taxon>
    </lineage>
</organism>
<protein>
    <submittedName>
        <fullName evidence="2">Uncharacterized protein</fullName>
    </submittedName>
</protein>
<proteinExistence type="predicted"/>
<dbReference type="Proteomes" id="UP000251960">
    <property type="component" value="Chromosome 8"/>
</dbReference>
<dbReference type="AlphaFoldDB" id="A0A3L6DRX3"/>
<dbReference type="PANTHER" id="PTHR36389:SF1">
    <property type="entry name" value="OS05G0110100 PROTEIN"/>
    <property type="match status" value="1"/>
</dbReference>
<keyword evidence="1" id="KW-1133">Transmembrane helix</keyword>
<dbReference type="EMBL" id="NCVQ01000009">
    <property type="protein sequence ID" value="PWZ11138.1"/>
    <property type="molecule type" value="Genomic_DNA"/>
</dbReference>
<dbReference type="ExpressionAtlas" id="A0A3L6DRX3">
    <property type="expression patterns" value="baseline and differential"/>
</dbReference>
<keyword evidence="1" id="KW-0472">Membrane</keyword>
<gene>
    <name evidence="2" type="ORF">Zm00014a_031014</name>
</gene>
<evidence type="ECO:0000256" key="1">
    <source>
        <dbReference type="SAM" id="Phobius"/>
    </source>
</evidence>
<dbReference type="PANTHER" id="PTHR36389">
    <property type="entry name" value="OS05G0110100 PROTEIN"/>
    <property type="match status" value="1"/>
</dbReference>
<evidence type="ECO:0000313" key="2">
    <source>
        <dbReference type="EMBL" id="PWZ11138.1"/>
    </source>
</evidence>